<accession>A0AAN1XAY1</accession>
<dbReference type="Proteomes" id="UP001320326">
    <property type="component" value="Chromosome"/>
</dbReference>
<dbReference type="PANTHER" id="PTHR42801">
    <property type="entry name" value="THIOREDOXIN-DEPENDENT PEROXIDE REDUCTASE"/>
    <property type="match status" value="1"/>
</dbReference>
<dbReference type="AlphaFoldDB" id="A0AAN1XAY1"/>
<keyword evidence="4" id="KW-1015">Disulfide bond</keyword>
<dbReference type="InterPro" id="IPR013740">
    <property type="entry name" value="Redoxin"/>
</dbReference>
<dbReference type="PANTHER" id="PTHR42801:SF21">
    <property type="entry name" value="BCPB PROTEIN"/>
    <property type="match status" value="1"/>
</dbReference>
<keyword evidence="3" id="KW-0560">Oxidoreductase</keyword>
<dbReference type="InterPro" id="IPR050924">
    <property type="entry name" value="Peroxiredoxin_BCP/PrxQ"/>
</dbReference>
<gene>
    <name evidence="7" type="ORF">MIZ01_1546</name>
</gene>
<protein>
    <recommendedName>
        <fullName evidence="6">Thioredoxin domain-containing protein</fullName>
    </recommendedName>
</protein>
<evidence type="ECO:0000256" key="5">
    <source>
        <dbReference type="ARBA" id="ARBA00023284"/>
    </source>
</evidence>
<evidence type="ECO:0000313" key="8">
    <source>
        <dbReference type="Proteomes" id="UP001320326"/>
    </source>
</evidence>
<keyword evidence="5" id="KW-0676">Redox-active center</keyword>
<dbReference type="SUPFAM" id="SSF52833">
    <property type="entry name" value="Thioredoxin-like"/>
    <property type="match status" value="1"/>
</dbReference>
<dbReference type="KEGG" id="seme:MIZ01_1546"/>
<dbReference type="Gene3D" id="3.40.30.10">
    <property type="entry name" value="Glutaredoxin"/>
    <property type="match status" value="1"/>
</dbReference>
<dbReference type="CDD" id="cd03017">
    <property type="entry name" value="PRX_BCP"/>
    <property type="match status" value="1"/>
</dbReference>
<organism evidence="7 8">
    <name type="scientific">Sideroxyarcus emersonii</name>
    <dbReference type="NCBI Taxonomy" id="2764705"/>
    <lineage>
        <taxon>Bacteria</taxon>
        <taxon>Pseudomonadati</taxon>
        <taxon>Pseudomonadota</taxon>
        <taxon>Betaproteobacteria</taxon>
        <taxon>Nitrosomonadales</taxon>
        <taxon>Gallionellaceae</taxon>
        <taxon>Sideroxyarcus</taxon>
    </lineage>
</organism>
<dbReference type="GO" id="GO:0034599">
    <property type="term" value="P:cellular response to oxidative stress"/>
    <property type="evidence" value="ECO:0007669"/>
    <property type="project" value="TreeGrafter"/>
</dbReference>
<keyword evidence="1" id="KW-0575">Peroxidase</keyword>
<dbReference type="GO" id="GO:0005737">
    <property type="term" value="C:cytoplasm"/>
    <property type="evidence" value="ECO:0007669"/>
    <property type="project" value="TreeGrafter"/>
</dbReference>
<dbReference type="EMBL" id="AP023423">
    <property type="protein sequence ID" value="BCK87753.1"/>
    <property type="molecule type" value="Genomic_DNA"/>
</dbReference>
<dbReference type="InterPro" id="IPR036249">
    <property type="entry name" value="Thioredoxin-like_sf"/>
</dbReference>
<reference evidence="7 8" key="1">
    <citation type="journal article" date="2022" name="Int. J. Syst. Evol. Microbiol.">
        <title>&lt;i&gt;Sideroxyarcus emersonii&lt;/i&gt; gen. nov. sp. nov., a neutrophilic, microaerobic iron- and thiosulfate-oxidizing bacterium isolated from iron-rich wetland sediment.</title>
        <authorList>
            <person name="Kato S."/>
            <person name="Itoh T."/>
            <person name="Iino T."/>
            <person name="Ohkuma M."/>
        </authorList>
    </citation>
    <scope>NUCLEOTIDE SEQUENCE [LARGE SCALE GENOMIC DNA]</scope>
    <source>
        <strain evidence="7 8">MIZ01</strain>
    </source>
</reference>
<proteinExistence type="predicted"/>
<evidence type="ECO:0000256" key="2">
    <source>
        <dbReference type="ARBA" id="ARBA00022862"/>
    </source>
</evidence>
<evidence type="ECO:0000256" key="4">
    <source>
        <dbReference type="ARBA" id="ARBA00023157"/>
    </source>
</evidence>
<evidence type="ECO:0000256" key="3">
    <source>
        <dbReference type="ARBA" id="ARBA00023002"/>
    </source>
</evidence>
<evidence type="ECO:0000256" key="1">
    <source>
        <dbReference type="ARBA" id="ARBA00022559"/>
    </source>
</evidence>
<dbReference type="GO" id="GO:0045454">
    <property type="term" value="P:cell redox homeostasis"/>
    <property type="evidence" value="ECO:0007669"/>
    <property type="project" value="TreeGrafter"/>
</dbReference>
<sequence length="198" mass="21884">MSVIMLASKKINMKNLHVLPDDLPVPQDDGACAHLHGMQMPSISLASTSGRTVDLGSESGMVVAYFYPMTGRPDAPPMIGWNEIPGARGCTPQTCAFRDHHAELRGLGATVYGVSAQAQEDQKEAVQRLHLPFELLSDSAFELTSALHLPTFEYNSLRLIKRLTLIIEDGRIRKVFYPVFPPNENADNVIAWLRTNRA</sequence>
<keyword evidence="2" id="KW-0049">Antioxidant</keyword>
<dbReference type="InterPro" id="IPR013766">
    <property type="entry name" value="Thioredoxin_domain"/>
</dbReference>
<evidence type="ECO:0000313" key="7">
    <source>
        <dbReference type="EMBL" id="BCK87753.1"/>
    </source>
</evidence>
<dbReference type="PROSITE" id="PS51352">
    <property type="entry name" value="THIOREDOXIN_2"/>
    <property type="match status" value="1"/>
</dbReference>
<dbReference type="GO" id="GO:0008379">
    <property type="term" value="F:thioredoxin peroxidase activity"/>
    <property type="evidence" value="ECO:0007669"/>
    <property type="project" value="TreeGrafter"/>
</dbReference>
<feature type="domain" description="Thioredoxin" evidence="6">
    <location>
        <begin position="34"/>
        <end position="198"/>
    </location>
</feature>
<name>A0AAN1XAY1_9PROT</name>
<dbReference type="Pfam" id="PF08534">
    <property type="entry name" value="Redoxin"/>
    <property type="match status" value="1"/>
</dbReference>
<evidence type="ECO:0000259" key="6">
    <source>
        <dbReference type="PROSITE" id="PS51352"/>
    </source>
</evidence>
<keyword evidence="8" id="KW-1185">Reference proteome</keyword>